<keyword evidence="3" id="KW-1185">Reference proteome</keyword>
<dbReference type="Proteomes" id="UP001171902">
    <property type="component" value="Unassembled WGS sequence"/>
</dbReference>
<dbReference type="Gene3D" id="3.40.50.2300">
    <property type="match status" value="1"/>
</dbReference>
<evidence type="ECO:0000313" key="3">
    <source>
        <dbReference type="Proteomes" id="UP001171902"/>
    </source>
</evidence>
<comment type="caution">
    <text evidence="1">The sequence shown here is derived from an EMBL/GenBank/DDBJ whole genome shotgun (WGS) entry which is preliminary data.</text>
</comment>
<sequence>MLQESAAPSADEEGRRTPVAVCPGVDLLAAGAVEAAIARGLSVTGAIALAGFDDAAIAVDGAEATTGMLPTGRVVRKSA</sequence>
<dbReference type="RefSeq" id="WP_289957899.1">
    <property type="nucleotide sequence ID" value="NZ_JAUEMJ010000004.1"/>
</dbReference>
<dbReference type="EMBL" id="JAUEMJ010000010">
    <property type="protein sequence ID" value="MDN3242820.1"/>
    <property type="molecule type" value="Genomic_DNA"/>
</dbReference>
<evidence type="ECO:0000313" key="1">
    <source>
        <dbReference type="EMBL" id="MDN3240977.1"/>
    </source>
</evidence>
<organism evidence="1 3">
    <name type="scientific">Glycomyces tritici</name>
    <dbReference type="NCBI Taxonomy" id="2665176"/>
    <lineage>
        <taxon>Bacteria</taxon>
        <taxon>Bacillati</taxon>
        <taxon>Actinomycetota</taxon>
        <taxon>Actinomycetes</taxon>
        <taxon>Glycomycetales</taxon>
        <taxon>Glycomycetaceae</taxon>
        <taxon>Glycomyces</taxon>
    </lineage>
</organism>
<proteinExistence type="predicted"/>
<evidence type="ECO:0000313" key="2">
    <source>
        <dbReference type="EMBL" id="MDN3242820.1"/>
    </source>
</evidence>
<gene>
    <name evidence="1" type="ORF">QWI33_14690</name>
    <name evidence="2" type="ORF">QWI33_24055</name>
</gene>
<name>A0ABT7YQV6_9ACTN</name>
<dbReference type="EMBL" id="JAUEMJ010000004">
    <property type="protein sequence ID" value="MDN3240977.1"/>
    <property type="molecule type" value="Genomic_DNA"/>
</dbReference>
<dbReference type="InterPro" id="IPR028082">
    <property type="entry name" value="Peripla_BP_I"/>
</dbReference>
<accession>A0ABT7YQV6</accession>
<dbReference type="SUPFAM" id="SSF53822">
    <property type="entry name" value="Periplasmic binding protein-like I"/>
    <property type="match status" value="1"/>
</dbReference>
<reference evidence="1" key="1">
    <citation type="submission" date="2023-06" db="EMBL/GenBank/DDBJ databases">
        <title>Gycomyces niveus sp.nov., a novel actinomycete isolated from soil in Shouguang.</title>
        <authorList>
            <person name="Yang X."/>
            <person name="Zhao J."/>
        </authorList>
    </citation>
    <scope>NUCLEOTIDE SEQUENCE</scope>
    <source>
        <strain evidence="1">NEAU C2</strain>
    </source>
</reference>
<protein>
    <submittedName>
        <fullName evidence="1">Uncharacterized protein</fullName>
    </submittedName>
</protein>